<proteinExistence type="predicted"/>
<dbReference type="Proteomes" id="UP000266677">
    <property type="component" value="Unassembled WGS sequence"/>
</dbReference>
<dbReference type="GO" id="GO:0009306">
    <property type="term" value="P:protein secretion"/>
    <property type="evidence" value="ECO:0007669"/>
    <property type="project" value="InterPro"/>
</dbReference>
<dbReference type="InterPro" id="IPR022536">
    <property type="entry name" value="EspC"/>
</dbReference>
<keyword evidence="3" id="KW-1185">Reference proteome</keyword>
<evidence type="ECO:0000313" key="3">
    <source>
        <dbReference type="Proteomes" id="UP000266677"/>
    </source>
</evidence>
<feature type="compositionally biased region" description="Polar residues" evidence="1">
    <location>
        <begin position="259"/>
        <end position="269"/>
    </location>
</feature>
<feature type="compositionally biased region" description="Low complexity" evidence="1">
    <location>
        <begin position="147"/>
        <end position="171"/>
    </location>
</feature>
<evidence type="ECO:0000313" key="2">
    <source>
        <dbReference type="EMBL" id="RJO79852.1"/>
    </source>
</evidence>
<gene>
    <name evidence="2" type="ORF">D5S18_00830</name>
</gene>
<sequence length="644" mass="66819">MGSIENESVGGGKDFSGMAGNFDVDYQEFLRLAAEHRRAAEETREWSKPPRDWLARFQATYGHIADDVYEALGRYYHAREEAGLELAKSHDDTAEQLQAAVETFRQTEGNNVAEFNNTLPGHGSPGPHDPMPGSHPVPASHTPPPAHDATPAAPGHPPAAGGHAAGPTGDPNPQHESSGMSAAPNPTAGQQGSGMPAQSMPGVSHPSMPGSETGGPSAGTPGQHGVAAPTNSSAAVNDSIPPLSAFAPEGGVTSGTGRGSETQSPSAANEATEAVPAVVPTPFSSAVAAAKQKAAEPDYVVGDSVNEDLVLAKTLLGAVLAAVDTPVGMMWAVSVVRGPDGIGVFLTSNEGRGWLPAGLFLPRTVSTPWLWDEFLGVTEGSPWEGVADPARVLAEFGLAWGEKAGGATSALVSSGSIDPGLRAQLPEVAMEGMVAPNYDVDLRVATADTTDRLGLTGSIDGLKSLAQVPDSQVHARTVQMASDAHRHVSYHGARSAEAAEARRARDRILAMVHARQPVSRALWAELREADDLLAASMLTHRVDVGRVGLGELRIVDEAADLRDLVFERRCNELVLLLAEEPQPQVLRDAAYAHEQIVNHPTFVAAPAPVSAAPADRVARTAPPVGGVTAPSVSAPPTEAPPSIG</sequence>
<accession>A0A3A4L998</accession>
<evidence type="ECO:0000256" key="1">
    <source>
        <dbReference type="SAM" id="MobiDB-lite"/>
    </source>
</evidence>
<protein>
    <submittedName>
        <fullName evidence="2">Uncharacterized protein</fullName>
    </submittedName>
</protein>
<feature type="region of interest" description="Disordered" evidence="1">
    <location>
        <begin position="107"/>
        <end position="275"/>
    </location>
</feature>
<organism evidence="2 3">
    <name type="scientific">Nocardia panacis</name>
    <dbReference type="NCBI Taxonomy" id="2340916"/>
    <lineage>
        <taxon>Bacteria</taxon>
        <taxon>Bacillati</taxon>
        <taxon>Actinomycetota</taxon>
        <taxon>Actinomycetes</taxon>
        <taxon>Mycobacteriales</taxon>
        <taxon>Nocardiaceae</taxon>
        <taxon>Nocardia</taxon>
    </lineage>
</organism>
<reference evidence="2 3" key="1">
    <citation type="submission" date="2018-09" db="EMBL/GenBank/DDBJ databases">
        <title>YIM PH21274 draft genome.</title>
        <authorList>
            <person name="Miao C."/>
        </authorList>
    </citation>
    <scope>NUCLEOTIDE SEQUENCE [LARGE SCALE GENOMIC DNA]</scope>
    <source>
        <strain evidence="2 3">YIM PH 21724</strain>
    </source>
</reference>
<comment type="caution">
    <text evidence="2">The sequence shown here is derived from an EMBL/GenBank/DDBJ whole genome shotgun (WGS) entry which is preliminary data.</text>
</comment>
<dbReference type="Pfam" id="PF10824">
    <property type="entry name" value="T7SS_ESX_EspC"/>
    <property type="match status" value="1"/>
</dbReference>
<dbReference type="EMBL" id="QZFU01000006">
    <property type="protein sequence ID" value="RJO79852.1"/>
    <property type="molecule type" value="Genomic_DNA"/>
</dbReference>
<dbReference type="AlphaFoldDB" id="A0A3A4L998"/>
<name>A0A3A4L998_9NOCA</name>
<feature type="compositionally biased region" description="Pro residues" evidence="1">
    <location>
        <begin position="127"/>
        <end position="146"/>
    </location>
</feature>
<feature type="region of interest" description="Disordered" evidence="1">
    <location>
        <begin position="614"/>
        <end position="644"/>
    </location>
</feature>
<feature type="compositionally biased region" description="Polar residues" evidence="1">
    <location>
        <begin position="107"/>
        <end position="119"/>
    </location>
</feature>